<proteinExistence type="predicted"/>
<evidence type="ECO:0000313" key="1">
    <source>
        <dbReference type="EMBL" id="QQW38389.1"/>
    </source>
</evidence>
<protein>
    <submittedName>
        <fullName evidence="1">Uncharacterized protein</fullName>
    </submittedName>
</protein>
<organism evidence="1">
    <name type="scientific">Escherichia coli</name>
    <dbReference type="NCBI Taxonomy" id="562"/>
    <lineage>
        <taxon>Bacteria</taxon>
        <taxon>Pseudomonadati</taxon>
        <taxon>Pseudomonadota</taxon>
        <taxon>Gammaproteobacteria</taxon>
        <taxon>Enterobacterales</taxon>
        <taxon>Enterobacteriaceae</taxon>
        <taxon>Escherichia</taxon>
    </lineage>
</organism>
<keyword evidence="1" id="KW-0614">Plasmid</keyword>
<accession>A0A7U0K7Q4</accession>
<geneLocation type="plasmid" evidence="1">
    <name>pM-64-1161</name>
</geneLocation>
<dbReference type="EMBL" id="MT773673">
    <property type="protein sequence ID" value="QQW38389.1"/>
    <property type="molecule type" value="Genomic_DNA"/>
</dbReference>
<name>A0A7U0K7Q4_ECOLX</name>
<reference evidence="1" key="1">
    <citation type="submission" date="2020-07" db="EMBL/GenBank/DDBJ databases">
        <title>Faecal carriage and genetic characterization of CTX-M-1/9/1-producing Escherichia coli from healthy humans in Hangzhou, China.</title>
        <authorList>
            <person name="Chen J."/>
        </authorList>
    </citation>
    <scope>NUCLEOTIDE SEQUENCE</scope>
    <source>
        <strain evidence="1">1161</strain>
        <plasmid evidence="1">pM-64-1161</plasmid>
    </source>
</reference>
<sequence length="42" mass="4982">MSGNQIKRARNANEKLSGAFLWCWVCDWLAQHYKALYGLYFQ</sequence>
<dbReference type="AlphaFoldDB" id="A0A7U0K7Q4"/>